<dbReference type="InterPro" id="IPR001303">
    <property type="entry name" value="Aldolase_II/adducin_N"/>
</dbReference>
<sequence>MSIKELIKISRFYGKDPSFLLAGGGNTSFKDESYIYVKASGFKLASIGKDGFVKLERNALNRIWEKEYPADVDLREKQALQDLMNSRARGETKRPSVESLLHAVLPQKYVIHTHPTIVNGLTCSKNGRQMAEQLFNTRCMWVPSVNPGYILAKLIKTQLAEYEKKYKSLPDIILIENHGMFVGAENVEEIEAIHNSVIDTLKKKIIRRPDFSLAPVNKAEMERVCRRLKNYPAFKDKYITFENNIEISAAVKDNTSFQKVRYPYIPDHLVYAGPEMLFIEDLESIEQDIDQYRERNDCYPKVIAVKMIGVFTLGDEEDSSRITMLLFLDALKIAVYTESFGGHKFMDKEQIDFIKNWKVEEFRSKVTRKFFFY</sequence>
<organism evidence="2">
    <name type="scientific">marine sediment metagenome</name>
    <dbReference type="NCBI Taxonomy" id="412755"/>
    <lineage>
        <taxon>unclassified sequences</taxon>
        <taxon>metagenomes</taxon>
        <taxon>ecological metagenomes</taxon>
    </lineage>
</organism>
<evidence type="ECO:0000313" key="2">
    <source>
        <dbReference type="EMBL" id="GAG73447.1"/>
    </source>
</evidence>
<feature type="domain" description="Class II aldolase/adducin N-terminal" evidence="1">
    <location>
        <begin position="5"/>
        <end position="205"/>
    </location>
</feature>
<dbReference type="Gene3D" id="3.40.225.10">
    <property type="entry name" value="Class II aldolase/adducin N-terminal domain"/>
    <property type="match status" value="1"/>
</dbReference>
<dbReference type="SMART" id="SM01007">
    <property type="entry name" value="Aldolase_II"/>
    <property type="match status" value="1"/>
</dbReference>
<proteinExistence type="predicted"/>
<dbReference type="InterPro" id="IPR036409">
    <property type="entry name" value="Aldolase_II/adducin_N_sf"/>
</dbReference>
<comment type="caution">
    <text evidence="2">The sequence shown here is derived from an EMBL/GenBank/DDBJ whole genome shotgun (WGS) entry which is preliminary data.</text>
</comment>
<dbReference type="AlphaFoldDB" id="X1AW60"/>
<gene>
    <name evidence="2" type="ORF">S01H4_02505</name>
</gene>
<evidence type="ECO:0000259" key="1">
    <source>
        <dbReference type="SMART" id="SM01007"/>
    </source>
</evidence>
<reference evidence="2" key="1">
    <citation type="journal article" date="2014" name="Front. Microbiol.">
        <title>High frequency of phylogenetically diverse reductive dehalogenase-homologous genes in deep subseafloor sedimentary metagenomes.</title>
        <authorList>
            <person name="Kawai M."/>
            <person name="Futagami T."/>
            <person name="Toyoda A."/>
            <person name="Takaki Y."/>
            <person name="Nishi S."/>
            <person name="Hori S."/>
            <person name="Arai W."/>
            <person name="Tsubouchi T."/>
            <person name="Morono Y."/>
            <person name="Uchiyama I."/>
            <person name="Ito T."/>
            <person name="Fujiyama A."/>
            <person name="Inagaki F."/>
            <person name="Takami H."/>
        </authorList>
    </citation>
    <scope>NUCLEOTIDE SEQUENCE</scope>
    <source>
        <strain evidence="2">Expedition CK06-06</strain>
    </source>
</reference>
<protein>
    <recommendedName>
        <fullName evidence="1">Class II aldolase/adducin N-terminal domain-containing protein</fullName>
    </recommendedName>
</protein>
<dbReference type="SUPFAM" id="SSF53639">
    <property type="entry name" value="AraD/HMP-PK domain-like"/>
    <property type="match status" value="1"/>
</dbReference>
<dbReference type="EMBL" id="BART01000549">
    <property type="protein sequence ID" value="GAG73447.1"/>
    <property type="molecule type" value="Genomic_DNA"/>
</dbReference>
<dbReference type="Pfam" id="PF00596">
    <property type="entry name" value="Aldolase_II"/>
    <property type="match status" value="1"/>
</dbReference>
<name>X1AW60_9ZZZZ</name>
<accession>X1AW60</accession>